<evidence type="ECO:0000259" key="1">
    <source>
        <dbReference type="PROSITE" id="PS51208"/>
    </source>
</evidence>
<accession>A0A847SJ36</accession>
<gene>
    <name evidence="2" type="ORF">HF682_12160</name>
</gene>
<dbReference type="AlphaFoldDB" id="A0A847SJ36"/>
<dbReference type="Gene3D" id="2.40.128.130">
    <property type="entry name" value="Autotransporter beta-domain"/>
    <property type="match status" value="1"/>
</dbReference>
<dbReference type="InterPro" id="IPR005546">
    <property type="entry name" value="Autotransporte_beta"/>
</dbReference>
<reference evidence="2 3" key="1">
    <citation type="submission" date="2020-04" db="EMBL/GenBank/DDBJ databases">
        <title>Draft genome of Leeia sp. IMCC25680.</title>
        <authorList>
            <person name="Song J."/>
            <person name="Cho J.-C."/>
        </authorList>
    </citation>
    <scope>NUCLEOTIDE SEQUENCE [LARGE SCALE GENOMIC DNA]</scope>
    <source>
        <strain evidence="2 3">IMCC25680</strain>
    </source>
</reference>
<organism evidence="2 3">
    <name type="scientific">Leeia aquatica</name>
    <dbReference type="NCBI Taxonomy" id="2725557"/>
    <lineage>
        <taxon>Bacteria</taxon>
        <taxon>Pseudomonadati</taxon>
        <taxon>Pseudomonadota</taxon>
        <taxon>Betaproteobacteria</taxon>
        <taxon>Neisseriales</taxon>
        <taxon>Leeiaceae</taxon>
        <taxon>Leeia</taxon>
    </lineage>
</organism>
<dbReference type="InterPro" id="IPR014262">
    <property type="entry name" value="HAF_rpt"/>
</dbReference>
<dbReference type="InterPro" id="IPR036709">
    <property type="entry name" value="Autotransporte_beta_dom_sf"/>
</dbReference>
<dbReference type="PROSITE" id="PS51208">
    <property type="entry name" value="AUTOTRANSPORTER"/>
    <property type="match status" value="1"/>
</dbReference>
<proteinExistence type="predicted"/>
<keyword evidence="3" id="KW-1185">Reference proteome</keyword>
<name>A0A847SJ36_9NEIS</name>
<dbReference type="NCBIfam" id="TIGR02913">
    <property type="entry name" value="HAF_rpt"/>
    <property type="match status" value="2"/>
</dbReference>
<protein>
    <submittedName>
        <fullName evidence="2">Autotransporter domain-containing protein</fullName>
    </submittedName>
</protein>
<dbReference type="RefSeq" id="WP_168877539.1">
    <property type="nucleotide sequence ID" value="NZ_JABAIM010000002.1"/>
</dbReference>
<dbReference type="SMART" id="SM00869">
    <property type="entry name" value="Autotransporter"/>
    <property type="match status" value="1"/>
</dbReference>
<feature type="domain" description="Autotransporter" evidence="1">
    <location>
        <begin position="390"/>
        <end position="659"/>
    </location>
</feature>
<dbReference type="Pfam" id="PF03797">
    <property type="entry name" value="Autotransporter"/>
    <property type="match status" value="1"/>
</dbReference>
<dbReference type="SUPFAM" id="SSF103515">
    <property type="entry name" value="Autotransporter"/>
    <property type="match status" value="1"/>
</dbReference>
<dbReference type="SUPFAM" id="SSF50960">
    <property type="entry name" value="TolB, C-terminal domain"/>
    <property type="match status" value="1"/>
</dbReference>
<dbReference type="EMBL" id="JABAIM010000002">
    <property type="protein sequence ID" value="NLR75912.1"/>
    <property type="molecule type" value="Genomic_DNA"/>
</dbReference>
<dbReference type="Proteomes" id="UP000587991">
    <property type="component" value="Unassembled WGS sequence"/>
</dbReference>
<comment type="caution">
    <text evidence="2">The sequence shown here is derived from an EMBL/GenBank/DDBJ whole genome shotgun (WGS) entry which is preliminary data.</text>
</comment>
<sequence>MNVALAAGGGLAEYAPFNGGTYANFQVISPDGRTVAGYARDGSRTVAVRWTSAGGMENLGSMFGGSATSVTGLSADGSVLVGTGQLAQNALSYRAYRWTRATGPQDLGTLPMGGNSHAAAVSADGSMVVGVAYNAATYQRGFLWTSAQGMQDLGELNGGHSSAALALSADGSVIVGRAADGHAGGNDRAVRWSNGSGPVSLGVLSGHQNSVANAISADGQVITGTSYPGPGITDARAFRWTATDGMQNLGTLPGGAYSLGLGISAGGSTIVGRSEAINLGALRAFRWTQATGMQSVEQWLADNGVVVNSFQGTQEAHATNQDGSIVVGSMNNGNAFIACVRSCGNGGSGLIDVQQFNGSLYSVAHQQNRSLGESDLVMNGLHSRPTAFTLKTGQGTMWVGGDLGRAERVPGKGTVGNGELGVAYGLTDTLMLRAAVGRTGSDIDSDGGSNVETSGTFVLPELVAQLGDSPFLLSASAYYNSGKARIRRGYLNAGTPEHADGTPDVSSKALRLRLDWMDAYKSERLSLTPYASMSWYRSHVDGYTEKGGNFPVSWEAQQERQSILRLGTDLRYALSDNVTLTGLLELAHRSRQNGEGAQGRIIGLSSFKLEGMAYPRSWVRLGVGLDAKVGPGILAVMLNANSRNSGNRWWLNASYRIPF</sequence>
<evidence type="ECO:0000313" key="3">
    <source>
        <dbReference type="Proteomes" id="UP000587991"/>
    </source>
</evidence>
<evidence type="ECO:0000313" key="2">
    <source>
        <dbReference type="EMBL" id="NLR75912.1"/>
    </source>
</evidence>